<keyword evidence="11" id="KW-1185">Reference proteome</keyword>
<feature type="coiled-coil region" evidence="6">
    <location>
        <begin position="1776"/>
        <end position="1856"/>
    </location>
</feature>
<dbReference type="OrthoDB" id="658575at2759"/>
<sequence length="1875" mass="213432">MLAPMSSSQFDEFHPDPSLTNDDLKPTTIDQRNFSGWEMASLWIGLVVGVPSYYLAGSLVDLGMSWWQGIAIVVLANLVTLVPLILIGQPGTKFGISFPVLARSSFGIKGAHIPTLLRALVGCGWYGIETWIGGEAIFLLLPKVVKTSSLSQSISWLGTSPLEFACFITFWIAQLAIVWKGIDGIRELEKYSAPILISLTCCLLIWAYVKAGGFGHMLDLSSRITNLEFWSLFFPSLTANIGFWATLALNIPDFTRYAKSQHDQIIGQAGLPIFMGLFTFVGLAVTSSTKVIFGHVISNPITLLGEIGGLLTMVLAIFGISLATITTNIAANVVAPANALVNLSPSWFNFRRGAILTALLGIVCQPWRLLKSSESFVYTWLVGYSALLGPIMGIILVDYYLIQRMNLSIQDLYTLSPNGVYYYSSGYNLRAILALVIGILPGFKLWKQPLAEMQSVPKGWDRLSLSVICVETGKTVAKLGKTLVKSGSCQWPETLLESVWISQVDSSMELEESLYKFVVSMGSARSGLLGEGTINLASYVVSRMSSPVLLPLKKCNHGTTLQASLMIDKSIFSPPTSFLRVKIHCLTPRSKFRDEPNSSHSGMKEHGLDHDVDSKSNESGNFSAGSDVLPYDPGSNPGPSKFEIKDKSFSASGSNDSFSSAESFTRKEKLPSRNHLKNGGSKQVRASPDHTSPQNDQFIDDQTVSNQSSYNTKARKDFTASSVTNSGSSRNLLEAAEDTIEELRIEAKMWERNARKLMLDLDILREEFTSQSKKQADLVMDLSAAYSEQGTLKREIENLKLMLEKSTEKRDMGEDSIFQPRGQKEELENEIRHQQELNASLALQLKGSQESNIELLSLLQELEETIEQQKVEIEKFSSLHLRLADTAEDSREQDESEESLQRSVQSLKKSLQDKNHELESERRMNRQTENGHSEKASTELVREIEALREKVQELERDCAELTEENLDLLIKFKESGSESTRTPVEKVGEIENSEKCIELVKQLEVAFHHLKRPWNQLSSSVSDQCKHHLENLAILSEDVARSSKLLTTDCVLTNLYDLNNLLETRFVECEECLKQHEQEIQERNRKLEAYSLEVQEHESSKEEQQIQCSGHLKELDQKVSELDKLQAELQRHEEEKSRLLEHQRELEGKVAGLQMEREQVEENMKIISRESAITSSCLDARVSENKLLESKLAQLESEKHTLEDRLVGLTEKNENIEAKIRLMTVEEESRQSELEESRTIIMNLQEEMGKLDSETKTSIADLKEELKDMQILWSQAREECARLMNENEKLQESLRNLLERKNVEQYELRVQLEAQLHESQKSLSNSLVKVKALEENLNSMWKDFSLKEERMNAELNELIQENKNEIEKLEQQESLSNQKYSEKMMEVERLEKEVEQLMKQISEMDEERRLASDAASEVSSLRDDKEKLESVLEDVQSKFTSTEKELAASRQSYEKLMVDHAKILKLLPNYRAKEEKLKTSINDLELQLTLSRYEHQKLYEESANLKFQLQKTKELKDEVFNLKSKLTKCMSEKEKLEASMEKISGDCEEMKAEKASFAGKMSDLQKILSDLENSNRKKTCLEEKVEQMESELAEKERFRAQVADLKNELSETKRDNEQYRQKIYKMEEEKDNLLRKVQALEAEVKMMEEEKKLYAKKFEQNDTPKSISKYTNFNRAPQKQELRVDRLHSEVLFLTRLFNFTFKSNTLLGLSKNVGTPVLDPPKEHYVWRIQHAPGSIFDESDQHSRKHNISPLALGENGSSDGIVSSVEADYLARIRLLENKLAEALESNKKYKIQLQRFKTEERRGNSPTSKKLDADSEMVKRFEQTKSLLEAELKDLRERYFQMSLKYAEVEAQREDLVMKLKAVKSGKRWFS</sequence>
<feature type="compositionally biased region" description="Polar residues" evidence="7">
    <location>
        <begin position="1"/>
        <end position="10"/>
    </location>
</feature>
<evidence type="ECO:0000256" key="1">
    <source>
        <dbReference type="ARBA" id="ARBA00004141"/>
    </source>
</evidence>
<feature type="compositionally biased region" description="Polar residues" evidence="7">
    <location>
        <begin position="719"/>
        <end position="728"/>
    </location>
</feature>
<feature type="region of interest" description="Disordered" evidence="7">
    <location>
        <begin position="590"/>
        <end position="728"/>
    </location>
</feature>
<evidence type="ECO:0000313" key="10">
    <source>
        <dbReference type="EMBL" id="PHT37801.1"/>
    </source>
</evidence>
<evidence type="ECO:0000256" key="4">
    <source>
        <dbReference type="ARBA" id="ARBA00022989"/>
    </source>
</evidence>
<reference evidence="11" key="2">
    <citation type="journal article" date="2017" name="J. Anim. Genet.">
        <title>Multiple reference genome sequences of hot pepper reveal the massive evolution of plant disease resistance genes by retroduplication.</title>
        <authorList>
            <person name="Kim S."/>
            <person name="Park J."/>
            <person name="Yeom S.-I."/>
            <person name="Kim Y.-M."/>
            <person name="Seo E."/>
            <person name="Kim K.-T."/>
            <person name="Kim M.-S."/>
            <person name="Lee J.M."/>
            <person name="Cheong K."/>
            <person name="Shin H.-S."/>
            <person name="Kim S.-B."/>
            <person name="Han K."/>
            <person name="Lee J."/>
            <person name="Park M."/>
            <person name="Lee H.-A."/>
            <person name="Lee H.-Y."/>
            <person name="Lee Y."/>
            <person name="Oh S."/>
            <person name="Lee J.H."/>
            <person name="Choi E."/>
            <person name="Choi E."/>
            <person name="Lee S.E."/>
            <person name="Jeon J."/>
            <person name="Kim H."/>
            <person name="Choi G."/>
            <person name="Song H."/>
            <person name="Lee J."/>
            <person name="Lee S.-C."/>
            <person name="Kwon J.-K."/>
            <person name="Lee H.-Y."/>
            <person name="Koo N."/>
            <person name="Hong Y."/>
            <person name="Kim R.W."/>
            <person name="Kang W.-H."/>
            <person name="Huh J.H."/>
            <person name="Kang B.-C."/>
            <person name="Yang T.-J."/>
            <person name="Lee Y.-H."/>
            <person name="Bennetzen J.L."/>
            <person name="Choi D."/>
        </authorList>
    </citation>
    <scope>NUCLEOTIDE SEQUENCE [LARGE SCALE GENOMIC DNA]</scope>
    <source>
        <strain evidence="11">cv. PBC81</strain>
    </source>
</reference>
<keyword evidence="5 8" id="KW-0472">Membrane</keyword>
<feature type="compositionally biased region" description="Basic and acidic residues" evidence="7">
    <location>
        <begin position="910"/>
        <end position="937"/>
    </location>
</feature>
<accession>A0A2G2VXW0</accession>
<dbReference type="Gene3D" id="1.10.4160.10">
    <property type="entry name" value="Hydantoin permease"/>
    <property type="match status" value="1"/>
</dbReference>
<feature type="transmembrane region" description="Helical" evidence="8">
    <location>
        <begin position="66"/>
        <end position="87"/>
    </location>
</feature>
<dbReference type="Pfam" id="PF02133">
    <property type="entry name" value="Transp_cyt_pur"/>
    <property type="match status" value="1"/>
</dbReference>
<feature type="compositionally biased region" description="Polar residues" evidence="7">
    <location>
        <begin position="689"/>
        <end position="712"/>
    </location>
</feature>
<dbReference type="PANTHER" id="PTHR47270">
    <property type="entry name" value="PROTEIN MLP1-LIKE"/>
    <property type="match status" value="1"/>
</dbReference>
<dbReference type="EMBL" id="MLFT02000009">
    <property type="protein sequence ID" value="PHT37801.1"/>
    <property type="molecule type" value="Genomic_DNA"/>
</dbReference>
<evidence type="ECO:0000256" key="6">
    <source>
        <dbReference type="SAM" id="Coils"/>
    </source>
</evidence>
<evidence type="ECO:0000256" key="5">
    <source>
        <dbReference type="ARBA" id="ARBA00023136"/>
    </source>
</evidence>
<comment type="similarity">
    <text evidence="2">Belongs to the purine-cytosine permease (2.A.39) family.</text>
</comment>
<dbReference type="Proteomes" id="UP000224567">
    <property type="component" value="Unassembled WGS sequence"/>
</dbReference>
<evidence type="ECO:0000256" key="3">
    <source>
        <dbReference type="ARBA" id="ARBA00022692"/>
    </source>
</evidence>
<organism evidence="10 11">
    <name type="scientific">Capsicum baccatum</name>
    <name type="common">Peruvian pepper</name>
    <dbReference type="NCBI Taxonomy" id="33114"/>
    <lineage>
        <taxon>Eukaryota</taxon>
        <taxon>Viridiplantae</taxon>
        <taxon>Streptophyta</taxon>
        <taxon>Embryophyta</taxon>
        <taxon>Tracheophyta</taxon>
        <taxon>Spermatophyta</taxon>
        <taxon>Magnoliopsida</taxon>
        <taxon>eudicotyledons</taxon>
        <taxon>Gunneridae</taxon>
        <taxon>Pentapetalae</taxon>
        <taxon>asterids</taxon>
        <taxon>lamiids</taxon>
        <taxon>Solanales</taxon>
        <taxon>Solanaceae</taxon>
        <taxon>Solanoideae</taxon>
        <taxon>Capsiceae</taxon>
        <taxon>Capsicum</taxon>
    </lineage>
</organism>
<feature type="transmembrane region" description="Helical" evidence="8">
    <location>
        <begin position="376"/>
        <end position="402"/>
    </location>
</feature>
<keyword evidence="4 8" id="KW-1133">Transmembrane helix</keyword>
<dbReference type="GO" id="GO:0022857">
    <property type="term" value="F:transmembrane transporter activity"/>
    <property type="evidence" value="ECO:0007669"/>
    <property type="project" value="InterPro"/>
</dbReference>
<dbReference type="InterPro" id="IPR001248">
    <property type="entry name" value="Pur-cyt_permease"/>
</dbReference>
<dbReference type="CDD" id="cd11485">
    <property type="entry name" value="SLC-NCS1sbd_YbbW-like"/>
    <property type="match status" value="1"/>
</dbReference>
<protein>
    <submittedName>
        <fullName evidence="10">Purine-uracil permease NCS1</fullName>
    </submittedName>
</protein>
<feature type="coiled-coil region" evidence="6">
    <location>
        <begin position="1059"/>
        <end position="1307"/>
    </location>
</feature>
<feature type="transmembrane region" description="Helical" evidence="8">
    <location>
        <begin position="40"/>
        <end position="60"/>
    </location>
</feature>
<comment type="caution">
    <text evidence="10">The sequence shown here is derived from an EMBL/GenBank/DDBJ whole genome shotgun (WGS) entry which is preliminary data.</text>
</comment>
<feature type="domain" description="C2 NT-type" evidence="9">
    <location>
        <begin position="434"/>
        <end position="573"/>
    </location>
</feature>
<reference evidence="10 11" key="1">
    <citation type="journal article" date="2017" name="Genome Biol.">
        <title>New reference genome sequences of hot pepper reveal the massive evolution of plant disease-resistance genes by retroduplication.</title>
        <authorList>
            <person name="Kim S."/>
            <person name="Park J."/>
            <person name="Yeom S.I."/>
            <person name="Kim Y.M."/>
            <person name="Seo E."/>
            <person name="Kim K.T."/>
            <person name="Kim M.S."/>
            <person name="Lee J.M."/>
            <person name="Cheong K."/>
            <person name="Shin H.S."/>
            <person name="Kim S.B."/>
            <person name="Han K."/>
            <person name="Lee J."/>
            <person name="Park M."/>
            <person name="Lee H.A."/>
            <person name="Lee H.Y."/>
            <person name="Lee Y."/>
            <person name="Oh S."/>
            <person name="Lee J.H."/>
            <person name="Choi E."/>
            <person name="Choi E."/>
            <person name="Lee S.E."/>
            <person name="Jeon J."/>
            <person name="Kim H."/>
            <person name="Choi G."/>
            <person name="Song H."/>
            <person name="Lee J."/>
            <person name="Lee S.C."/>
            <person name="Kwon J.K."/>
            <person name="Lee H.Y."/>
            <person name="Koo N."/>
            <person name="Hong Y."/>
            <person name="Kim R.W."/>
            <person name="Kang W.H."/>
            <person name="Huh J.H."/>
            <person name="Kang B.C."/>
            <person name="Yang T.J."/>
            <person name="Lee Y.H."/>
            <person name="Bennetzen J.L."/>
            <person name="Choi D."/>
        </authorList>
    </citation>
    <scope>NUCLEOTIDE SEQUENCE [LARGE SCALE GENOMIC DNA]</scope>
    <source>
        <strain evidence="11">cv. PBC81</strain>
    </source>
</reference>
<keyword evidence="6" id="KW-0175">Coiled coil</keyword>
<feature type="transmembrane region" description="Helical" evidence="8">
    <location>
        <begin position="119"/>
        <end position="141"/>
    </location>
</feature>
<feature type="transmembrane region" description="Helical" evidence="8">
    <location>
        <begin position="191"/>
        <end position="209"/>
    </location>
</feature>
<feature type="region of interest" description="Disordered" evidence="7">
    <location>
        <begin position="1"/>
        <end position="25"/>
    </location>
</feature>
<dbReference type="STRING" id="33114.A0A2G2VXW0"/>
<dbReference type="InterPro" id="IPR019448">
    <property type="entry name" value="NT-C2"/>
</dbReference>
<feature type="transmembrane region" description="Helical" evidence="8">
    <location>
        <begin position="353"/>
        <end position="370"/>
    </location>
</feature>
<feature type="transmembrane region" description="Helical" evidence="8">
    <location>
        <begin position="229"/>
        <end position="251"/>
    </location>
</feature>
<feature type="coiled-coil region" evidence="6">
    <location>
        <begin position="1348"/>
        <end position="1487"/>
    </location>
</feature>
<dbReference type="PROSITE" id="PS51840">
    <property type="entry name" value="C2_NT"/>
    <property type="match status" value="1"/>
</dbReference>
<feature type="coiled-coil region" evidence="6">
    <location>
        <begin position="1533"/>
        <end position="1657"/>
    </location>
</feature>
<evidence type="ECO:0000259" key="9">
    <source>
        <dbReference type="PROSITE" id="PS51840"/>
    </source>
</evidence>
<dbReference type="GO" id="GO:0016020">
    <property type="term" value="C:membrane"/>
    <property type="evidence" value="ECO:0007669"/>
    <property type="project" value="UniProtKB-SubCell"/>
</dbReference>
<feature type="transmembrane region" description="Helical" evidence="8">
    <location>
        <begin position="271"/>
        <end position="293"/>
    </location>
</feature>
<dbReference type="FunFam" id="1.10.4160.10:FF:000001">
    <property type="entry name" value="Uracil permease, putative"/>
    <property type="match status" value="1"/>
</dbReference>
<keyword evidence="3 8" id="KW-0812">Transmembrane</keyword>
<feature type="compositionally biased region" description="Low complexity" evidence="7">
    <location>
        <begin position="649"/>
        <end position="663"/>
    </location>
</feature>
<feature type="transmembrane region" description="Helical" evidence="8">
    <location>
        <begin position="427"/>
        <end position="446"/>
    </location>
</feature>
<feature type="compositionally biased region" description="Basic and acidic residues" evidence="7">
    <location>
        <begin position="591"/>
        <end position="616"/>
    </location>
</feature>
<dbReference type="PANTHER" id="PTHR47270:SF3">
    <property type="entry name" value="HYPOTETICAL PROTEIN"/>
    <property type="match status" value="1"/>
</dbReference>
<evidence type="ECO:0000256" key="7">
    <source>
        <dbReference type="SAM" id="MobiDB-lite"/>
    </source>
</evidence>
<name>A0A2G2VXW0_CAPBA</name>
<evidence type="ECO:0000313" key="11">
    <source>
        <dbReference type="Proteomes" id="UP000224567"/>
    </source>
</evidence>
<evidence type="ECO:0000256" key="2">
    <source>
        <dbReference type="ARBA" id="ARBA00008974"/>
    </source>
</evidence>
<gene>
    <name evidence="10" type="ORF">CQW23_21374</name>
</gene>
<feature type="transmembrane region" description="Helical" evidence="8">
    <location>
        <begin position="161"/>
        <end position="179"/>
    </location>
</feature>
<comment type="subcellular location">
    <subcellularLocation>
        <location evidence="1">Membrane</location>
        <topology evidence="1">Multi-pass membrane protein</topology>
    </subcellularLocation>
</comment>
<evidence type="ECO:0000256" key="8">
    <source>
        <dbReference type="SAM" id="Phobius"/>
    </source>
</evidence>
<feature type="region of interest" description="Disordered" evidence="7">
    <location>
        <begin position="887"/>
        <end position="937"/>
    </location>
</feature>
<proteinExistence type="inferred from homology"/>